<dbReference type="InterPro" id="IPR050546">
    <property type="entry name" value="Glycosyl_Hydrlase_16"/>
</dbReference>
<keyword evidence="7" id="KW-0336">GPI-anchor</keyword>
<evidence type="ECO:0000256" key="15">
    <source>
        <dbReference type="ARBA" id="ARBA00023288"/>
    </source>
</evidence>
<proteinExistence type="inferred from homology"/>
<name>A0A1L9RIS5_ASPWE</name>
<dbReference type="GO" id="GO:0009277">
    <property type="term" value="C:fungal-type cell wall"/>
    <property type="evidence" value="ECO:0007669"/>
    <property type="project" value="TreeGrafter"/>
</dbReference>
<evidence type="ECO:0000256" key="11">
    <source>
        <dbReference type="ARBA" id="ARBA00022801"/>
    </source>
</evidence>
<evidence type="ECO:0000256" key="9">
    <source>
        <dbReference type="ARBA" id="ARBA00022679"/>
    </source>
</evidence>
<evidence type="ECO:0000256" key="2">
    <source>
        <dbReference type="ARBA" id="ARBA00004191"/>
    </source>
</evidence>
<keyword evidence="12 19" id="KW-0472">Membrane</keyword>
<evidence type="ECO:0000256" key="13">
    <source>
        <dbReference type="ARBA" id="ARBA00023157"/>
    </source>
</evidence>
<evidence type="ECO:0000313" key="26">
    <source>
        <dbReference type="Proteomes" id="UP000184383"/>
    </source>
</evidence>
<evidence type="ECO:0000256" key="17">
    <source>
        <dbReference type="ARBA" id="ARBA00023316"/>
    </source>
</evidence>
<dbReference type="AlphaFoldDB" id="A0A1L9RIS5"/>
<dbReference type="OrthoDB" id="4781at2759"/>
<keyword evidence="26" id="KW-1185">Reference proteome</keyword>
<feature type="chain" id="PRO_5012838057" description="Crh-like protein" evidence="23">
    <location>
        <begin position="21"/>
        <end position="378"/>
    </location>
</feature>
<dbReference type="FunFam" id="2.60.120.200:FF:000162">
    <property type="entry name" value="Glycosidase"/>
    <property type="match status" value="1"/>
</dbReference>
<keyword evidence="15" id="KW-0449">Lipoprotein</keyword>
<evidence type="ECO:0000256" key="12">
    <source>
        <dbReference type="ARBA" id="ARBA00023136"/>
    </source>
</evidence>
<dbReference type="PANTHER" id="PTHR10963">
    <property type="entry name" value="GLYCOSYL HYDROLASE-RELATED"/>
    <property type="match status" value="1"/>
</dbReference>
<comment type="catalytic activity">
    <reaction evidence="1">
        <text>Random endo-hydrolysis of N-acetyl-beta-D-glucosaminide (1-&gt;4)-beta-linkages in chitin and chitodextrins.</text>
        <dbReference type="EC" id="3.2.1.14"/>
    </reaction>
</comment>
<dbReference type="GO" id="GO:0008843">
    <property type="term" value="F:endochitinase activity"/>
    <property type="evidence" value="ECO:0007669"/>
    <property type="project" value="UniProtKB-EC"/>
</dbReference>
<evidence type="ECO:0000256" key="19">
    <source>
        <dbReference type="PIRNR" id="PIRNR037299"/>
    </source>
</evidence>
<keyword evidence="8" id="KW-0328">Glycosyltransferase</keyword>
<feature type="domain" description="GH16" evidence="24">
    <location>
        <begin position="34"/>
        <end position="237"/>
    </location>
</feature>
<evidence type="ECO:0000256" key="16">
    <source>
        <dbReference type="ARBA" id="ARBA00023295"/>
    </source>
</evidence>
<organism evidence="25 26">
    <name type="scientific">Aspergillus wentii DTO 134E9</name>
    <dbReference type="NCBI Taxonomy" id="1073089"/>
    <lineage>
        <taxon>Eukaryota</taxon>
        <taxon>Fungi</taxon>
        <taxon>Dikarya</taxon>
        <taxon>Ascomycota</taxon>
        <taxon>Pezizomycotina</taxon>
        <taxon>Eurotiomycetes</taxon>
        <taxon>Eurotiomycetidae</taxon>
        <taxon>Eurotiales</taxon>
        <taxon>Aspergillaceae</taxon>
        <taxon>Aspergillus</taxon>
        <taxon>Aspergillus subgen. Cremei</taxon>
    </lineage>
</organism>
<reference evidence="26" key="1">
    <citation type="journal article" date="2017" name="Genome Biol.">
        <title>Comparative genomics reveals high biological diversity and specific adaptations in the industrially and medically important fungal genus Aspergillus.</title>
        <authorList>
            <person name="de Vries R.P."/>
            <person name="Riley R."/>
            <person name="Wiebenga A."/>
            <person name="Aguilar-Osorio G."/>
            <person name="Amillis S."/>
            <person name="Uchima C.A."/>
            <person name="Anderluh G."/>
            <person name="Asadollahi M."/>
            <person name="Askin M."/>
            <person name="Barry K."/>
            <person name="Battaglia E."/>
            <person name="Bayram O."/>
            <person name="Benocci T."/>
            <person name="Braus-Stromeyer S.A."/>
            <person name="Caldana C."/>
            <person name="Canovas D."/>
            <person name="Cerqueira G.C."/>
            <person name="Chen F."/>
            <person name="Chen W."/>
            <person name="Choi C."/>
            <person name="Clum A."/>
            <person name="Dos Santos R.A."/>
            <person name="Damasio A.R."/>
            <person name="Diallinas G."/>
            <person name="Emri T."/>
            <person name="Fekete E."/>
            <person name="Flipphi M."/>
            <person name="Freyberg S."/>
            <person name="Gallo A."/>
            <person name="Gournas C."/>
            <person name="Habgood R."/>
            <person name="Hainaut M."/>
            <person name="Harispe M.L."/>
            <person name="Henrissat B."/>
            <person name="Hilden K.S."/>
            <person name="Hope R."/>
            <person name="Hossain A."/>
            <person name="Karabika E."/>
            <person name="Karaffa L."/>
            <person name="Karanyi Z."/>
            <person name="Krasevec N."/>
            <person name="Kuo A."/>
            <person name="Kusch H."/>
            <person name="LaButti K."/>
            <person name="Lagendijk E.L."/>
            <person name="Lapidus A."/>
            <person name="Levasseur A."/>
            <person name="Lindquist E."/>
            <person name="Lipzen A."/>
            <person name="Logrieco A.F."/>
            <person name="MacCabe A."/>
            <person name="Maekelae M.R."/>
            <person name="Malavazi I."/>
            <person name="Melin P."/>
            <person name="Meyer V."/>
            <person name="Mielnichuk N."/>
            <person name="Miskei M."/>
            <person name="Molnar A.P."/>
            <person name="Mule G."/>
            <person name="Ngan C.Y."/>
            <person name="Orejas M."/>
            <person name="Orosz E."/>
            <person name="Ouedraogo J.P."/>
            <person name="Overkamp K.M."/>
            <person name="Park H.-S."/>
            <person name="Perrone G."/>
            <person name="Piumi F."/>
            <person name="Punt P.J."/>
            <person name="Ram A.F."/>
            <person name="Ramon A."/>
            <person name="Rauscher S."/>
            <person name="Record E."/>
            <person name="Riano-Pachon D.M."/>
            <person name="Robert V."/>
            <person name="Roehrig J."/>
            <person name="Ruller R."/>
            <person name="Salamov A."/>
            <person name="Salih N.S."/>
            <person name="Samson R.A."/>
            <person name="Sandor E."/>
            <person name="Sanguinetti M."/>
            <person name="Schuetze T."/>
            <person name="Sepcic K."/>
            <person name="Shelest E."/>
            <person name="Sherlock G."/>
            <person name="Sophianopoulou V."/>
            <person name="Squina F.M."/>
            <person name="Sun H."/>
            <person name="Susca A."/>
            <person name="Todd R.B."/>
            <person name="Tsang A."/>
            <person name="Unkles S.E."/>
            <person name="van de Wiele N."/>
            <person name="van Rossen-Uffink D."/>
            <person name="Oliveira J.V."/>
            <person name="Vesth T.C."/>
            <person name="Visser J."/>
            <person name="Yu J.-H."/>
            <person name="Zhou M."/>
            <person name="Andersen M.R."/>
            <person name="Archer D.B."/>
            <person name="Baker S.E."/>
            <person name="Benoit I."/>
            <person name="Brakhage A.A."/>
            <person name="Braus G.H."/>
            <person name="Fischer R."/>
            <person name="Frisvad J.C."/>
            <person name="Goldman G.H."/>
            <person name="Houbraken J."/>
            <person name="Oakley B."/>
            <person name="Pocsi I."/>
            <person name="Scazzocchio C."/>
            <person name="Seiboth B."/>
            <person name="vanKuyk P.A."/>
            <person name="Wortman J."/>
            <person name="Dyer P.S."/>
            <person name="Grigoriev I.V."/>
        </authorList>
    </citation>
    <scope>NUCLEOTIDE SEQUENCE [LARGE SCALE GENOMIC DNA]</scope>
    <source>
        <strain evidence="26">DTO 134E9</strain>
    </source>
</reference>
<dbReference type="GO" id="GO:0031505">
    <property type="term" value="P:fungal-type cell wall organization"/>
    <property type="evidence" value="ECO:0007669"/>
    <property type="project" value="TreeGrafter"/>
</dbReference>
<evidence type="ECO:0000256" key="3">
    <source>
        <dbReference type="ARBA" id="ARBA00004609"/>
    </source>
</evidence>
<dbReference type="STRING" id="1073089.A0A1L9RIS5"/>
<dbReference type="Pfam" id="PF00722">
    <property type="entry name" value="Glyco_hydro_16"/>
    <property type="match status" value="1"/>
</dbReference>
<protein>
    <recommendedName>
        <fullName evidence="19">Crh-like protein</fullName>
        <ecNumber evidence="19">3.2.-.-</ecNumber>
    </recommendedName>
</protein>
<evidence type="ECO:0000256" key="14">
    <source>
        <dbReference type="ARBA" id="ARBA00023180"/>
    </source>
</evidence>
<feature type="signal peptide" evidence="23">
    <location>
        <begin position="1"/>
        <end position="20"/>
    </location>
</feature>
<comment type="subcellular location">
    <subcellularLocation>
        <location evidence="3">Cell membrane</location>
        <topology evidence="3">Lipid-anchor</topology>
        <topology evidence="3">GPI-anchor</topology>
    </subcellularLocation>
    <subcellularLocation>
        <location evidence="2">Secreted</location>
        <location evidence="2">Cell wall</location>
    </subcellularLocation>
</comment>
<evidence type="ECO:0000256" key="20">
    <source>
        <dbReference type="PIRSR" id="PIRSR037299-1"/>
    </source>
</evidence>
<dbReference type="PROSITE" id="PS51762">
    <property type="entry name" value="GH16_2"/>
    <property type="match status" value="1"/>
</dbReference>
<keyword evidence="16" id="KW-0326">Glycosidase</keyword>
<dbReference type="GO" id="GO:0005975">
    <property type="term" value="P:carbohydrate metabolic process"/>
    <property type="evidence" value="ECO:0007669"/>
    <property type="project" value="InterPro"/>
</dbReference>
<evidence type="ECO:0000256" key="6">
    <source>
        <dbReference type="ARBA" id="ARBA00022525"/>
    </source>
</evidence>
<dbReference type="EMBL" id="KV878212">
    <property type="protein sequence ID" value="OJJ34824.1"/>
    <property type="molecule type" value="Genomic_DNA"/>
</dbReference>
<gene>
    <name evidence="25" type="ORF">ASPWEDRAFT_478242</name>
</gene>
<dbReference type="InterPro" id="IPR017168">
    <property type="entry name" value="CHR-like"/>
</dbReference>
<keyword evidence="4" id="KW-1003">Cell membrane</keyword>
<dbReference type="GO" id="GO:0098552">
    <property type="term" value="C:side of membrane"/>
    <property type="evidence" value="ECO:0007669"/>
    <property type="project" value="UniProtKB-KW"/>
</dbReference>
<keyword evidence="13 21" id="KW-1015">Disulfide bond</keyword>
<keyword evidence="5" id="KW-0134">Cell wall</keyword>
<feature type="active site" description="Proton donor" evidence="20">
    <location>
        <position position="123"/>
    </location>
</feature>
<evidence type="ECO:0000256" key="18">
    <source>
        <dbReference type="ARBA" id="ARBA00038074"/>
    </source>
</evidence>
<dbReference type="GO" id="GO:0005886">
    <property type="term" value="C:plasma membrane"/>
    <property type="evidence" value="ECO:0007669"/>
    <property type="project" value="UniProtKB-SubCell"/>
</dbReference>
<dbReference type="GO" id="GO:0016757">
    <property type="term" value="F:glycosyltransferase activity"/>
    <property type="evidence" value="ECO:0007669"/>
    <property type="project" value="UniProtKB-KW"/>
</dbReference>
<feature type="region of interest" description="Disordered" evidence="22">
    <location>
        <begin position="251"/>
        <end position="348"/>
    </location>
</feature>
<comment type="similarity">
    <text evidence="18">Belongs to the glycosyl hydrolase 16 family. CRH1 subfamily.</text>
</comment>
<dbReference type="CDD" id="cd02183">
    <property type="entry name" value="GH16_fungal_CRH1_transglycosylase"/>
    <property type="match status" value="1"/>
</dbReference>
<dbReference type="SUPFAM" id="SSF49899">
    <property type="entry name" value="Concanavalin A-like lectins/glucanases"/>
    <property type="match status" value="1"/>
</dbReference>
<dbReference type="VEuPathDB" id="FungiDB:ASPWEDRAFT_478242"/>
<dbReference type="EC" id="3.2.-.-" evidence="19"/>
<evidence type="ECO:0000256" key="21">
    <source>
        <dbReference type="PIRSR" id="PIRSR037299-2"/>
    </source>
</evidence>
<evidence type="ECO:0000256" key="10">
    <source>
        <dbReference type="ARBA" id="ARBA00022729"/>
    </source>
</evidence>
<evidence type="ECO:0000256" key="4">
    <source>
        <dbReference type="ARBA" id="ARBA00022475"/>
    </source>
</evidence>
<accession>A0A1L9RIS5</accession>
<feature type="active site" description="Nucleophile" evidence="20">
    <location>
        <position position="119"/>
    </location>
</feature>
<keyword evidence="14" id="KW-0325">Glycoprotein</keyword>
<evidence type="ECO:0000256" key="5">
    <source>
        <dbReference type="ARBA" id="ARBA00022512"/>
    </source>
</evidence>
<keyword evidence="10 23" id="KW-0732">Signal</keyword>
<evidence type="ECO:0000256" key="1">
    <source>
        <dbReference type="ARBA" id="ARBA00000822"/>
    </source>
</evidence>
<dbReference type="InterPro" id="IPR000757">
    <property type="entry name" value="Beta-glucanase-like"/>
</dbReference>
<evidence type="ECO:0000313" key="25">
    <source>
        <dbReference type="EMBL" id="OJJ34824.1"/>
    </source>
</evidence>
<keyword evidence="17" id="KW-0961">Cell wall biogenesis/degradation</keyword>
<dbReference type="RefSeq" id="XP_040688500.1">
    <property type="nucleotide sequence ID" value="XM_040837016.1"/>
</dbReference>
<evidence type="ECO:0000259" key="24">
    <source>
        <dbReference type="PROSITE" id="PS51762"/>
    </source>
</evidence>
<feature type="disulfide bond" evidence="21">
    <location>
        <begin position="26"/>
        <end position="33"/>
    </location>
</feature>
<dbReference type="Proteomes" id="UP000184383">
    <property type="component" value="Unassembled WGS sequence"/>
</dbReference>
<evidence type="ECO:0000256" key="22">
    <source>
        <dbReference type="SAM" id="MobiDB-lite"/>
    </source>
</evidence>
<sequence length="378" mass="39336">MLSYLKYAAALAAVLPLATAQTSTDCDPLKKTCPDDDGLDSSTFSTDFTKGDFSKWTTTAGNVTSGSQGAEFTINKKGDAPTIDTDFYFFYGKVDVKMKAAPGTGIVSSIVLESDDLDEVDWEAVGGDTTQIETNYFGKGDDSSYDRATWVTVSTPQDTFHTYSIDWKEDVLTWAIDGNTIRTLNYKDAKDGSRYPQTPMRVRIGIWAGGDSSNNQGTIEWAGGQTDYSQAPFTMYIESVDITNYNPASSYSYSDNSGSSDSIKSSNSSSSSTTRSSSTTSSSSSSTDTSASTTDSSSTATGTSDSATSTETPSGSSSGSSSDSGASSTTGSSSGAGSSTSSSPSSSISVYEGAAASTGAYLGSAMLMAMMTAMLQLV</sequence>
<keyword evidence="9" id="KW-0808">Transferase</keyword>
<keyword evidence="11 19" id="KW-0378">Hydrolase</keyword>
<dbReference type="GeneID" id="63752864"/>
<evidence type="ECO:0000256" key="8">
    <source>
        <dbReference type="ARBA" id="ARBA00022676"/>
    </source>
</evidence>
<evidence type="ECO:0000256" key="7">
    <source>
        <dbReference type="ARBA" id="ARBA00022622"/>
    </source>
</evidence>
<dbReference type="Gene3D" id="2.60.120.200">
    <property type="match status" value="1"/>
</dbReference>
<dbReference type="PANTHER" id="PTHR10963:SF27">
    <property type="entry name" value="GLYCOSIDASE-RELATED"/>
    <property type="match status" value="1"/>
</dbReference>
<keyword evidence="6" id="KW-0964">Secreted</keyword>
<evidence type="ECO:0000256" key="23">
    <source>
        <dbReference type="SAM" id="SignalP"/>
    </source>
</evidence>
<dbReference type="InterPro" id="IPR013320">
    <property type="entry name" value="ConA-like_dom_sf"/>
</dbReference>
<dbReference type="PIRSF" id="PIRSF037299">
    <property type="entry name" value="Glycosidase_CRH1_prd"/>
    <property type="match status" value="1"/>
</dbReference>